<dbReference type="InterPro" id="IPR013783">
    <property type="entry name" value="Ig-like_fold"/>
</dbReference>
<dbReference type="SMART" id="SM00736">
    <property type="entry name" value="CADG"/>
    <property type="match status" value="4"/>
</dbReference>
<dbReference type="Pfam" id="PF14252">
    <property type="entry name" value="DUF4347"/>
    <property type="match status" value="1"/>
</dbReference>
<keyword evidence="2" id="KW-1133">Transmembrane helix</keyword>
<feature type="domain" description="Cadherin" evidence="3">
    <location>
        <begin position="740"/>
        <end position="827"/>
    </location>
</feature>
<feature type="domain" description="Cadherin" evidence="3">
    <location>
        <begin position="832"/>
        <end position="932"/>
    </location>
</feature>
<dbReference type="InterPro" id="IPR025592">
    <property type="entry name" value="DUF4347"/>
</dbReference>
<dbReference type="InterPro" id="IPR015919">
    <property type="entry name" value="Cadherin-like_sf"/>
</dbReference>
<evidence type="ECO:0000313" key="5">
    <source>
        <dbReference type="Proteomes" id="UP000624279"/>
    </source>
</evidence>
<name>A0ABR6YAQ9_9BURK</name>
<dbReference type="Gene3D" id="2.60.40.60">
    <property type="entry name" value="Cadherins"/>
    <property type="match status" value="4"/>
</dbReference>
<gene>
    <name evidence="4" type="ORF">H8K55_08685</name>
</gene>
<dbReference type="Proteomes" id="UP000624279">
    <property type="component" value="Unassembled WGS sequence"/>
</dbReference>
<dbReference type="PROSITE" id="PS50268">
    <property type="entry name" value="CADHERIN_2"/>
    <property type="match status" value="4"/>
</dbReference>
<dbReference type="InterPro" id="IPR053784">
    <property type="entry name" value="Choice_anch_U_dom"/>
</dbReference>
<protein>
    <submittedName>
        <fullName evidence="4">DUF4347 domain-containing protein</fullName>
    </submittedName>
</protein>
<dbReference type="PANTHER" id="PTHR24026:SF126">
    <property type="entry name" value="PROTOCADHERIN FAT 4"/>
    <property type="match status" value="1"/>
</dbReference>
<dbReference type="EMBL" id="JACOGA010000007">
    <property type="protein sequence ID" value="MBC3873662.1"/>
    <property type="molecule type" value="Genomic_DNA"/>
</dbReference>
<keyword evidence="1" id="KW-0812">Transmembrane</keyword>
<dbReference type="CDD" id="cd11304">
    <property type="entry name" value="Cadherin_repeat"/>
    <property type="match status" value="4"/>
</dbReference>
<organism evidence="4 5">
    <name type="scientific">Undibacterium flavidum</name>
    <dbReference type="NCBI Taxonomy" id="2762297"/>
    <lineage>
        <taxon>Bacteria</taxon>
        <taxon>Pseudomonadati</taxon>
        <taxon>Pseudomonadota</taxon>
        <taxon>Betaproteobacteria</taxon>
        <taxon>Burkholderiales</taxon>
        <taxon>Oxalobacteraceae</taxon>
        <taxon>Undibacterium</taxon>
    </lineage>
</organism>
<dbReference type="RefSeq" id="WP_186941700.1">
    <property type="nucleotide sequence ID" value="NZ_JACOGA010000007.1"/>
</dbReference>
<dbReference type="InterPro" id="IPR025282">
    <property type="entry name" value="DUF4214"/>
</dbReference>
<dbReference type="NCBIfam" id="NF041766">
    <property type="entry name" value="choice_anch_U"/>
    <property type="match status" value="1"/>
</dbReference>
<feature type="domain" description="Cadherin" evidence="3">
    <location>
        <begin position="1042"/>
        <end position="1142"/>
    </location>
</feature>
<feature type="domain" description="Cadherin" evidence="3">
    <location>
        <begin position="943"/>
        <end position="1037"/>
    </location>
</feature>
<evidence type="ECO:0000259" key="3">
    <source>
        <dbReference type="PROSITE" id="PS50268"/>
    </source>
</evidence>
<dbReference type="InterPro" id="IPR006644">
    <property type="entry name" value="Cadg"/>
</dbReference>
<dbReference type="InterPro" id="IPR044048">
    <property type="entry name" value="Big_12"/>
</dbReference>
<evidence type="ECO:0000313" key="4">
    <source>
        <dbReference type="EMBL" id="MBC3873662.1"/>
    </source>
</evidence>
<sequence>MNQEFSPATSNKTTKNHQIAFVDIRLSNYETIVAGLIPTMQVVLLDGSANGLQTILNALKANNTNGTDLAFDAVHLFSHGSEASLQLGSSYLNINTLNWSENQTALDQIGAALNTNSNLFIYACDLAQGSDGLSFVENLAQLTHLNVSASNDATGASRLGGDWDLEVTADANGHLIQNSLSDAVTPVAAQLQSYDALLAAAISATSNVTVATGHDFLSATPATAPLNVQGAVELSNGTRVVLLANTHEDYYGMANLDYLQIASVDSLGNVSTSFLSGTVATVINNNGGNTHDNSFTQTNDGANIVALTNGFVVTSYSNDGYGVQMYNNSGVSQNISAPATYTSSVNPNSYAIATADGGFILLWTKNNYQELDFQRYNSSGTKVGSTIATTFTSTTPNIQGAAVDANGNLAIPVSTNDVYTHSQVMLWNSSNTLTGTYNTAFYQTSPVVTAMYGGGFDLFGNDIGSGVGNTASSYYVQSLALDGSLSLVISAVVSVAYIKSVKLSLSGDYFVVGGADSSVFDGYSVSGFNPSAGTTSRIVNDPTKLVVAPTLGADGDVTGAWATSTTTQENGFITDGTISTVTYSAAYSLAADMPPTIAGSYVNNGSLNDNATAAPFAGLTVSDIDSVNGSLTITYNSANGTLTGTGLTGVAGNYVLNVGGASFASLSSNLHNLIFHPTANQVTPGASVLTTFTITPSDGIRTGRANTFTNETALSINDAPVIDSNGGGVSASINPDENQTAVTTVHATDPDFAPTITYSKSGTDAALFNLNTSTGQLTFISTPNFEAPADANHDNVYNVTVTASDGTLSDSQVLTITVQNVNEAPVISSNGGGASASISVAENQTAITTVVAADVDAGTTLTYSVSGTDAALFDINSTTGVLTFKNAPNFESPADNGGNNVYDVIVTASDGALTDTQAIAITVTNVNEAPVINSNGGGASAAFSVAENQTATTTAVAADVDAGSTLTYSISGTDAALFSINSSSGVLTFKNAPNFESPADNGSDNTYDLTISVSDGVLSDTQAVAITVTNVNEAPVISSNGGGASASVSVAENQTAVTTVVAADVDASTTLSYSISGTDAALFEINSTTGVLTFKNAPNFESPADSGGDNIYDLVVTTSDGVLTDTQAIAITVTNVNEAPVISNLSAADNQTVAAIGNAVLIDQGTLASVSDTDNANFNGGTLTIALASGRASGDVLSILSGAGVTLSNGTNVASNISVGGQIIGTIANNGNGSGSDSLILNLTAQATPARVSSLLQNITFDATGTQGDRVVNITLNDGALDSNIASVTLSVITNPTVSITSSSNTFKAGESATITFTFSEAPLGFSNADITLTGGTLSTVTVDGGNSQIYTATFTPTADTQSLSGAISIAANTFTNAALEDNLASVINVTISGDTLLPTISNVARQTPNVATTNASTVSYAVSFSENVTGVDVSDFTLTKTGTTTGSISGITGSGSSYVVTVNGISGDGTLRLDLNSANTNILDAASNQIAGGYSSGQIYTLDQPAIHTASYDATTGILVVTGKGMVSGDTIVVSKLSLSGQNGDSYTLTSNNVTASSTTSFSVSLNTTDKLAINGLLNKNGNTAVDGTSFNLAATINWDSTIGSAADTVSNTVTVTNLPTPTISSASYNASTHVLSVSGNNLVGISGVNNDITVSKLSLRGEGGTVYTLTSDDVEVTDTNGFSITLNTTDRAQVETIFNKNGFTSTGNTSYNLAAADDWNSVIGNTNIAVTTAAVSVSNVPVPTITSSSYDAITGILTVTGTGFSKLSGANNDITANKFRLQGEGGASYTLTNTSNVEITSGTSFALTLSATDRANANLIMNSNGLRSTSLSDYNLIALEDWNGGADGAIVIADLTANPITVSNVLAPTVTSATYNIITGVLLVSGNNFLSSNGATNDILANHIRLFGQGATGYTLTDTPNVDVTSNTSFTITMSAADKAALALRMNKNGSAATDNTIYNISMLEDWNAGAESGVTIADLLSNPITVTGVAPTTSITATSFSADTGTSSSDYITNTANQTIMGTLSANLVTGESVEVSTNNGTSWSTANATIGQNTWQLSGATLSNGTTNFKVRVVDTYRNVGPVYSQSYTLDTVAPTGANTSLALSADSGNSSSDFITNIATQTISGKLNNAMLSGEILQVSLNNGSTWNTANTTVGLNTWSLPGQILSGNNTLKIRLFDTAGNAGPTTSQAYKIDTTAPTLASAITMSDTMLKIGETATVTFAFTEVITGFTTADLSVENGVVSNLASANGGLTWTGVFTANANVTDSTNLITLNLAGLADIAGNAGVGTVSSPNYAIDNVRPTLASAVTISDTALKIGDSATVVFTFTEAVTDFTTADLTVENAQISNLVSTDGGITWTANLIATANIIDSSNKITINLTGITDTAGNTGTNLAFSPNYGIETVRPNLASAITISDTALKIGDTATVTFTFTEAITDFTSADLTVENATISNPVSGNGGITWTATLTANANVTDTSNLITLNKAGIQDLAGNAGIDSSTSGNYTIDTLRPTATITLSDNNLIIGDTALVTISFSEPVTDFSNADLSIANGSLTAVSSSDGGTTWTASFTPSANVSNSSNLITLNTATVNDLAGNAGNTLSNSTNYSIDTIRPTLASAITISDTALKTGETATVGFTFNEAVTAFTTADVEVANGILSGLRTSDGGIHWTATLTPTTNIDDTSNLLSLDLTGLKDIPGNAGTGSLNSTNYAIDTRAPTATITISDDYLIIGDTSLITFTFSEAVSGFSNADLSIPNGSLSPVSSNNGGLTWTATYTPSFGIADTSNLITLDTSGVNDAAGNAGTVVINSPNFVLNTVNTVPVISGSLNNQAILANTTISPFSQIVITDPDAGAVSTVTINIDNAAKGLFTNASLNASGFVTTDGGATYTHATTTPANIQTALRALVFQPAKGRVAVGQSESTTFTLSVNDGYALTTDNNTHVAATAVNLAPTDINLSSYTVAQSAGDNFTIGDLSTLDINPADSHRYSIVRGAEYVNVFGIVDNHLRAINPATLAAGTYPITIRSTDAGGLSFERTFNIEAIDTVAPTILSFNVENSQSVDDKISYLIRFSEPVTGIDLTDFSLIKTGNINASLDSITSVDTSSYLVTIRNISGNGNLQLNLIPQHGIKDLSGRSLASSANSSLYSKDVDLDKVSDFIESQVPNRNGQGTGDGNGDSIQDSLQNDVSSLLFGDQSQHPTYVTVWNSTHSSQSDVKTNTNVQASGIDFPYGWLSLNFEGLAVGGSTTVSLLINDTKPINGYWKKDVNGNLVNIADSITTSGNNTLITFTLTDGDRFDLDGLANGRIVDPGVPGFLQSTALNLDKAVLATVAPRNAESLNFKVTFSDAVSHVDISDFKLIKSGNANGVISGIEKLSNSEYLVLVDHLSGDGSLALDLNKTTSDIVSASGALVGTVDISAPHFIESQIGTRSNSEKIAALYTLMYHRAPDQGGLNYWLDEMAHGKTMTDISRAFAGNARFMTDYASMSNQQFVETMYQQGLGNQGDASGIGYWAGKLNQGQSRPDMLAEFALASITADLVSAHKTHALTDAEYLAASVRQNALLNRIDLGLEFVQKFGVNSNPQTASDQDAAYYAAKLLLSKVDATDEAFEASLNALHAAHTVTDVQALVLTSLDLTLTGVQTEIVASSFLI</sequence>
<dbReference type="SMART" id="SM00112">
    <property type="entry name" value="CA"/>
    <property type="match status" value="4"/>
</dbReference>
<dbReference type="Pfam" id="PF19078">
    <property type="entry name" value="Big_12"/>
    <property type="match status" value="7"/>
</dbReference>
<dbReference type="Gene3D" id="2.60.40.10">
    <property type="entry name" value="Immunoglobulins"/>
    <property type="match status" value="2"/>
</dbReference>
<reference evidence="4 5" key="1">
    <citation type="submission" date="2020-08" db="EMBL/GenBank/DDBJ databases">
        <title>Novel species isolated from subtropical streams in China.</title>
        <authorList>
            <person name="Lu H."/>
        </authorList>
    </citation>
    <scope>NUCLEOTIDE SEQUENCE [LARGE SCALE GENOMIC DNA]</scope>
    <source>
        <strain evidence="4 5">LX15W</strain>
    </source>
</reference>
<comment type="caution">
    <text evidence="4">The sequence shown here is derived from an EMBL/GenBank/DDBJ whole genome shotgun (WGS) entry which is preliminary data.</text>
</comment>
<proteinExistence type="predicted"/>
<dbReference type="SUPFAM" id="SSF49313">
    <property type="entry name" value="Cadherin-like"/>
    <property type="match status" value="4"/>
</dbReference>
<evidence type="ECO:0000256" key="2">
    <source>
        <dbReference type="ARBA" id="ARBA00022989"/>
    </source>
</evidence>
<keyword evidence="5" id="KW-1185">Reference proteome</keyword>
<keyword evidence="2" id="KW-0472">Membrane</keyword>
<accession>A0ABR6YAQ9</accession>
<dbReference type="InterPro" id="IPR002126">
    <property type="entry name" value="Cadherin-like_dom"/>
</dbReference>
<dbReference type="Pfam" id="PF13946">
    <property type="entry name" value="DUF4214"/>
    <property type="match status" value="1"/>
</dbReference>
<evidence type="ECO:0000256" key="1">
    <source>
        <dbReference type="ARBA" id="ARBA00022692"/>
    </source>
</evidence>
<dbReference type="PANTHER" id="PTHR24026">
    <property type="entry name" value="FAT ATYPICAL CADHERIN-RELATED"/>
    <property type="match status" value="1"/>
</dbReference>